<keyword evidence="3" id="KW-1185">Reference proteome</keyword>
<dbReference type="Proteomes" id="UP001456524">
    <property type="component" value="Unassembled WGS sequence"/>
</dbReference>
<reference evidence="2 3" key="1">
    <citation type="journal article" date="2022" name="G3 (Bethesda)">
        <title>Enemy or ally: a genomic approach to elucidate the lifestyle of Phyllosticta citrichinaensis.</title>
        <authorList>
            <person name="Buijs V.A."/>
            <person name="Groenewald J.Z."/>
            <person name="Haridas S."/>
            <person name="LaButti K.M."/>
            <person name="Lipzen A."/>
            <person name="Martin F.M."/>
            <person name="Barry K."/>
            <person name="Grigoriev I.V."/>
            <person name="Crous P.W."/>
            <person name="Seidl M.F."/>
        </authorList>
    </citation>
    <scope>NUCLEOTIDE SEQUENCE [LARGE SCALE GENOMIC DNA]</scope>
    <source>
        <strain evidence="2 3">CBS 129764</strain>
    </source>
</reference>
<feature type="region of interest" description="Disordered" evidence="1">
    <location>
        <begin position="238"/>
        <end position="258"/>
    </location>
</feature>
<feature type="compositionally biased region" description="Polar residues" evidence="1">
    <location>
        <begin position="249"/>
        <end position="258"/>
    </location>
</feature>
<accession>A0ABR1XM75</accession>
<proteinExistence type="predicted"/>
<sequence length="258" mass="28650">MLSPPLRPRASGQKARQIRYGKGRQEASKLSRDRRTRSIQLSSPGWTKRAGEWLLMSSPASGHPGRSFTVRANRSRMKSFSWGRAHESRYEFDLNAAAEDGAATAPTGPHTVTQATSTQRRTSTAKMESNDAPQDRPSNITRKRQAGTKTPAATIFAWGCFYLRLFPQGTLDNTPSPIVLAQPNTDSRNCKNLPDLSVLLTPIGYWQDILVALRRLSTRNWSVIQGTWCNIGNLAKASEATKEPKNPRETSSMRTARP</sequence>
<gene>
    <name evidence="2" type="ORF">IWX90DRAFT_437303</name>
</gene>
<evidence type="ECO:0000313" key="2">
    <source>
        <dbReference type="EMBL" id="KAK8161265.1"/>
    </source>
</evidence>
<feature type="compositionally biased region" description="Basic and acidic residues" evidence="1">
    <location>
        <begin position="239"/>
        <end position="248"/>
    </location>
</feature>
<organism evidence="2 3">
    <name type="scientific">Phyllosticta citrichinensis</name>
    <dbReference type="NCBI Taxonomy" id="1130410"/>
    <lineage>
        <taxon>Eukaryota</taxon>
        <taxon>Fungi</taxon>
        <taxon>Dikarya</taxon>
        <taxon>Ascomycota</taxon>
        <taxon>Pezizomycotina</taxon>
        <taxon>Dothideomycetes</taxon>
        <taxon>Dothideomycetes incertae sedis</taxon>
        <taxon>Botryosphaeriales</taxon>
        <taxon>Phyllostictaceae</taxon>
        <taxon>Phyllosticta</taxon>
    </lineage>
</organism>
<evidence type="ECO:0000256" key="1">
    <source>
        <dbReference type="SAM" id="MobiDB-lite"/>
    </source>
</evidence>
<feature type="compositionally biased region" description="Low complexity" evidence="1">
    <location>
        <begin position="101"/>
        <end position="125"/>
    </location>
</feature>
<dbReference type="EMBL" id="JBBWUH010000007">
    <property type="protein sequence ID" value="KAK8161265.1"/>
    <property type="molecule type" value="Genomic_DNA"/>
</dbReference>
<feature type="compositionally biased region" description="Basic and acidic residues" evidence="1">
    <location>
        <begin position="23"/>
        <end position="33"/>
    </location>
</feature>
<feature type="region of interest" description="Disordered" evidence="1">
    <location>
        <begin position="101"/>
        <end position="147"/>
    </location>
</feature>
<feature type="region of interest" description="Disordered" evidence="1">
    <location>
        <begin position="1"/>
        <end position="44"/>
    </location>
</feature>
<evidence type="ECO:0000313" key="3">
    <source>
        <dbReference type="Proteomes" id="UP001456524"/>
    </source>
</evidence>
<name>A0ABR1XM75_9PEZI</name>
<comment type="caution">
    <text evidence="2">The sequence shown here is derived from an EMBL/GenBank/DDBJ whole genome shotgun (WGS) entry which is preliminary data.</text>
</comment>
<protein>
    <submittedName>
        <fullName evidence="2">Uncharacterized protein</fullName>
    </submittedName>
</protein>